<organism evidence="4 5">
    <name type="scientific">Chiloscyllium punctatum</name>
    <name type="common">Brownbanded bambooshark</name>
    <name type="synonym">Hemiscyllium punctatum</name>
    <dbReference type="NCBI Taxonomy" id="137246"/>
    <lineage>
        <taxon>Eukaryota</taxon>
        <taxon>Metazoa</taxon>
        <taxon>Chordata</taxon>
        <taxon>Craniata</taxon>
        <taxon>Vertebrata</taxon>
        <taxon>Chondrichthyes</taxon>
        <taxon>Elasmobranchii</taxon>
        <taxon>Galeomorphii</taxon>
        <taxon>Galeoidea</taxon>
        <taxon>Orectolobiformes</taxon>
        <taxon>Hemiscylliidae</taxon>
        <taxon>Chiloscyllium</taxon>
    </lineage>
</organism>
<dbReference type="InterPro" id="IPR036179">
    <property type="entry name" value="Ig-like_dom_sf"/>
</dbReference>
<dbReference type="SUPFAM" id="SSF48726">
    <property type="entry name" value="Immunoglobulin"/>
    <property type="match status" value="2"/>
</dbReference>
<dbReference type="STRING" id="137246.A0A401T4U1"/>
<keyword evidence="1" id="KW-0812">Transmembrane</keyword>
<dbReference type="InterPro" id="IPR013106">
    <property type="entry name" value="Ig_V-set"/>
</dbReference>
<keyword evidence="2" id="KW-0732">Signal</keyword>
<dbReference type="EMBL" id="BEZZ01001034">
    <property type="protein sequence ID" value="GCC37642.1"/>
    <property type="molecule type" value="Genomic_DNA"/>
</dbReference>
<dbReference type="PROSITE" id="PS50835">
    <property type="entry name" value="IG_LIKE"/>
    <property type="match status" value="1"/>
</dbReference>
<evidence type="ECO:0000313" key="5">
    <source>
        <dbReference type="Proteomes" id="UP000287033"/>
    </source>
</evidence>
<evidence type="ECO:0000313" key="4">
    <source>
        <dbReference type="EMBL" id="GCC37642.1"/>
    </source>
</evidence>
<dbReference type="InterPro" id="IPR042836">
    <property type="entry name" value="SIG15"/>
</dbReference>
<proteinExistence type="predicted"/>
<protein>
    <recommendedName>
        <fullName evidence="3">Ig-like domain-containing protein</fullName>
    </recommendedName>
</protein>
<feature type="domain" description="Ig-like" evidence="3">
    <location>
        <begin position="153"/>
        <end position="245"/>
    </location>
</feature>
<feature type="chain" id="PRO_5019079492" description="Ig-like domain-containing protein" evidence="2">
    <location>
        <begin position="20"/>
        <end position="297"/>
    </location>
</feature>
<dbReference type="Pfam" id="PF13927">
    <property type="entry name" value="Ig_3"/>
    <property type="match status" value="1"/>
</dbReference>
<evidence type="ECO:0000256" key="2">
    <source>
        <dbReference type="SAM" id="SignalP"/>
    </source>
</evidence>
<dbReference type="GO" id="GO:0005886">
    <property type="term" value="C:plasma membrane"/>
    <property type="evidence" value="ECO:0007669"/>
    <property type="project" value="TreeGrafter"/>
</dbReference>
<gene>
    <name evidence="4" type="ORF">chiPu_0016147</name>
</gene>
<keyword evidence="5" id="KW-1185">Reference proteome</keyword>
<keyword evidence="1" id="KW-1133">Transmembrane helix</keyword>
<dbReference type="InterPro" id="IPR013783">
    <property type="entry name" value="Ig-like_fold"/>
</dbReference>
<dbReference type="PANTHER" id="PTHR46942">
    <property type="entry name" value="SIALIC ACID-BINDING IG-LIKE LECTIN 15"/>
    <property type="match status" value="1"/>
</dbReference>
<reference evidence="4 5" key="1">
    <citation type="journal article" date="2018" name="Nat. Ecol. Evol.">
        <title>Shark genomes provide insights into elasmobranch evolution and the origin of vertebrates.</title>
        <authorList>
            <person name="Hara Y"/>
            <person name="Yamaguchi K"/>
            <person name="Onimaru K"/>
            <person name="Kadota M"/>
            <person name="Koyanagi M"/>
            <person name="Keeley SD"/>
            <person name="Tatsumi K"/>
            <person name="Tanaka K"/>
            <person name="Motone F"/>
            <person name="Kageyama Y"/>
            <person name="Nozu R"/>
            <person name="Adachi N"/>
            <person name="Nishimura O"/>
            <person name="Nakagawa R"/>
            <person name="Tanegashima C"/>
            <person name="Kiyatake I"/>
            <person name="Matsumoto R"/>
            <person name="Murakumo K"/>
            <person name="Nishida K"/>
            <person name="Terakita A"/>
            <person name="Kuratani S"/>
            <person name="Sato K"/>
            <person name="Hyodo S Kuraku.S."/>
        </authorList>
    </citation>
    <scope>NUCLEOTIDE SEQUENCE [LARGE SCALE GENOMIC DNA]</scope>
</reference>
<dbReference type="AlphaFoldDB" id="A0A401T4U1"/>
<evidence type="ECO:0000256" key="1">
    <source>
        <dbReference type="SAM" id="Phobius"/>
    </source>
</evidence>
<dbReference type="Proteomes" id="UP000287033">
    <property type="component" value="Unassembled WGS sequence"/>
</dbReference>
<dbReference type="Pfam" id="PF07686">
    <property type="entry name" value="V-set"/>
    <property type="match status" value="1"/>
</dbReference>
<dbReference type="Gene3D" id="2.60.40.10">
    <property type="entry name" value="Immunoglobulins"/>
    <property type="match status" value="2"/>
</dbReference>
<dbReference type="OrthoDB" id="6152887at2759"/>
<sequence>MKTLHLLLSLLLLLPISESNRELFTVNAPRRVHGTVGSAVVLPCYFTFPYASYTTFEITVIWKIGVFYTGTVLFNATNRAKGQGDFENMVHTNINDRYRLVGDPRIGNASVEIKEARLDDTSEYFCRVEVKRPALPAYMKENNLGTILKITSPPVILNMSTRVVNGTQFTLVCHVQGEPSPNIMWIDPQQSRLPMNASNTPVVRGPGRYQVVGELHDPKLGGNYTCVTTNTFGNSSQVIYFASLTEGRSVLKVIIGALVGSLLAIVLIVITLAFWWRKQGTMVFTPQRERYDSAFCY</sequence>
<dbReference type="OMA" id="SNRYFCR"/>
<feature type="signal peptide" evidence="2">
    <location>
        <begin position="1"/>
        <end position="19"/>
    </location>
</feature>
<name>A0A401T4U1_CHIPU</name>
<dbReference type="InterPro" id="IPR003599">
    <property type="entry name" value="Ig_sub"/>
</dbReference>
<dbReference type="SMART" id="SM00409">
    <property type="entry name" value="IG"/>
    <property type="match status" value="2"/>
</dbReference>
<feature type="transmembrane region" description="Helical" evidence="1">
    <location>
        <begin position="253"/>
        <end position="276"/>
    </location>
</feature>
<dbReference type="GO" id="GO:0045124">
    <property type="term" value="P:regulation of bone resorption"/>
    <property type="evidence" value="ECO:0007669"/>
    <property type="project" value="TreeGrafter"/>
</dbReference>
<dbReference type="GO" id="GO:2001204">
    <property type="term" value="P:regulation of osteoclast development"/>
    <property type="evidence" value="ECO:0007669"/>
    <property type="project" value="TreeGrafter"/>
</dbReference>
<evidence type="ECO:0000259" key="3">
    <source>
        <dbReference type="PROSITE" id="PS50835"/>
    </source>
</evidence>
<dbReference type="GO" id="GO:0032956">
    <property type="term" value="P:regulation of actin cytoskeleton organization"/>
    <property type="evidence" value="ECO:0007669"/>
    <property type="project" value="TreeGrafter"/>
</dbReference>
<comment type="caution">
    <text evidence="4">The sequence shown here is derived from an EMBL/GenBank/DDBJ whole genome shotgun (WGS) entry which is preliminary data.</text>
</comment>
<keyword evidence="1" id="KW-0472">Membrane</keyword>
<dbReference type="PANTHER" id="PTHR46942:SF1">
    <property type="entry name" value="SIALIC ACID-BINDING IG-LIKE LECTIN 15"/>
    <property type="match status" value="1"/>
</dbReference>
<accession>A0A401T4U1</accession>
<dbReference type="InterPro" id="IPR007110">
    <property type="entry name" value="Ig-like_dom"/>
</dbReference>